<gene>
    <name evidence="2" type="ORF">L490_5136</name>
</gene>
<name>A0ABR4RH58_BORBO</name>
<feature type="domain" description="Helicase/UvrB N-terminal" evidence="1">
    <location>
        <begin position="72"/>
        <end position="148"/>
    </location>
</feature>
<evidence type="ECO:0000313" key="2">
    <source>
        <dbReference type="EMBL" id="KCV36283.1"/>
    </source>
</evidence>
<dbReference type="Proteomes" id="UP000025756">
    <property type="component" value="Unassembled WGS sequence"/>
</dbReference>
<accession>A0ABR4RH58</accession>
<dbReference type="Pfam" id="PF04851">
    <property type="entry name" value="ResIII"/>
    <property type="match status" value="1"/>
</dbReference>
<sequence>MSLDLETTAAEAAPVQGELLDAESSPLTLSLQDFVGEFGDELLDALNSANPPVYNGQPQAHRQLVVASLKRKLFPAQAEVVHAAVELLIDRGERAAIVNGEMGCGKTTVGIATAAVLNAEGYRRTLVLSPPHLVYKWRREIQETVAGAKVWVLNGPDTLVKLIKLREQLNVQPTGQEFFVLGRVRMRMGFHWKPVFTQRRTRHGNVAACPDCGTVITDLDGEPV</sequence>
<organism evidence="2 3">
    <name type="scientific">Bordetella bronchiseptica 00-P-2796</name>
    <dbReference type="NCBI Taxonomy" id="1331199"/>
    <lineage>
        <taxon>Bacteria</taxon>
        <taxon>Pseudomonadati</taxon>
        <taxon>Pseudomonadota</taxon>
        <taxon>Betaproteobacteria</taxon>
        <taxon>Burkholderiales</taxon>
        <taxon>Alcaligenaceae</taxon>
        <taxon>Bordetella</taxon>
    </lineage>
</organism>
<feature type="non-terminal residue" evidence="2">
    <location>
        <position position="224"/>
    </location>
</feature>
<dbReference type="Gene3D" id="3.40.50.300">
    <property type="entry name" value="P-loop containing nucleotide triphosphate hydrolases"/>
    <property type="match status" value="1"/>
</dbReference>
<dbReference type="RefSeq" id="WP_033474367.1">
    <property type="nucleotide sequence ID" value="NZ_JGWH01000068.1"/>
</dbReference>
<evidence type="ECO:0000313" key="3">
    <source>
        <dbReference type="Proteomes" id="UP000025756"/>
    </source>
</evidence>
<dbReference type="SUPFAM" id="SSF52540">
    <property type="entry name" value="P-loop containing nucleoside triphosphate hydrolases"/>
    <property type="match status" value="1"/>
</dbReference>
<protein>
    <submittedName>
        <fullName evidence="2">SNF2 family N-terminal domain protein</fullName>
    </submittedName>
</protein>
<evidence type="ECO:0000259" key="1">
    <source>
        <dbReference type="Pfam" id="PF04851"/>
    </source>
</evidence>
<comment type="caution">
    <text evidence="2">The sequence shown here is derived from an EMBL/GenBank/DDBJ whole genome shotgun (WGS) entry which is preliminary data.</text>
</comment>
<keyword evidence="3" id="KW-1185">Reference proteome</keyword>
<proteinExistence type="predicted"/>
<dbReference type="EMBL" id="JGWH01000068">
    <property type="protein sequence ID" value="KCV36283.1"/>
    <property type="molecule type" value="Genomic_DNA"/>
</dbReference>
<dbReference type="InterPro" id="IPR006935">
    <property type="entry name" value="Helicase/UvrB_N"/>
</dbReference>
<dbReference type="InterPro" id="IPR027417">
    <property type="entry name" value="P-loop_NTPase"/>
</dbReference>
<reference evidence="2 3" key="1">
    <citation type="submission" date="2014-03" db="EMBL/GenBank/DDBJ databases">
        <title>Genome sequence of Bordetella bronchiseptica.</title>
        <authorList>
            <person name="Harvill E."/>
            <person name="Goodfield L.L."/>
            <person name="Ivanov Y.V."/>
            <person name="Meyer J.A."/>
            <person name="Muse S.J."/>
            <person name="Jacobs N."/>
            <person name="Bendor L."/>
            <person name="Smallridge W.E."/>
            <person name="Brinkac L.M."/>
            <person name="Sanka R."/>
            <person name="Kim M."/>
            <person name="Losada L."/>
        </authorList>
    </citation>
    <scope>NUCLEOTIDE SEQUENCE [LARGE SCALE GENOMIC DNA]</scope>
    <source>
        <strain evidence="2 3">00-P-2796</strain>
    </source>
</reference>